<feature type="domain" description="Periplasmic binding protein" evidence="5">
    <location>
        <begin position="49"/>
        <end position="294"/>
    </location>
</feature>
<dbReference type="AlphaFoldDB" id="A0A2W1LH91"/>
<comment type="subcellular location">
    <subcellularLocation>
        <location evidence="1">Cell envelope</location>
    </subcellularLocation>
</comment>
<evidence type="ECO:0000256" key="2">
    <source>
        <dbReference type="ARBA" id="ARBA00007639"/>
    </source>
</evidence>
<evidence type="ECO:0000256" key="3">
    <source>
        <dbReference type="ARBA" id="ARBA00022729"/>
    </source>
</evidence>
<gene>
    <name evidence="6" type="ORF">DNH61_18605</name>
</gene>
<evidence type="ECO:0000259" key="5">
    <source>
        <dbReference type="Pfam" id="PF13407"/>
    </source>
</evidence>
<name>A0A2W1LH91_9BACL</name>
<evidence type="ECO:0000256" key="1">
    <source>
        <dbReference type="ARBA" id="ARBA00004196"/>
    </source>
</evidence>
<evidence type="ECO:0000313" key="6">
    <source>
        <dbReference type="EMBL" id="PZD94412.1"/>
    </source>
</evidence>
<keyword evidence="4" id="KW-1133">Transmembrane helix</keyword>
<comment type="similarity">
    <text evidence="2">Belongs to the bacterial solute-binding protein 2 family.</text>
</comment>
<dbReference type="InterPro" id="IPR028082">
    <property type="entry name" value="Peripla_BP_I"/>
</dbReference>
<organism evidence="6 7">
    <name type="scientific">Paenibacillus sambharensis</name>
    <dbReference type="NCBI Taxonomy" id="1803190"/>
    <lineage>
        <taxon>Bacteria</taxon>
        <taxon>Bacillati</taxon>
        <taxon>Bacillota</taxon>
        <taxon>Bacilli</taxon>
        <taxon>Bacillales</taxon>
        <taxon>Paenibacillaceae</taxon>
        <taxon>Paenibacillus</taxon>
    </lineage>
</organism>
<proteinExistence type="inferred from homology"/>
<dbReference type="PANTHER" id="PTHR46847">
    <property type="entry name" value="D-ALLOSE-BINDING PERIPLASMIC PROTEIN-RELATED"/>
    <property type="match status" value="1"/>
</dbReference>
<dbReference type="Proteomes" id="UP000249522">
    <property type="component" value="Unassembled WGS sequence"/>
</dbReference>
<comment type="caution">
    <text evidence="6">The sequence shown here is derived from an EMBL/GenBank/DDBJ whole genome shotgun (WGS) entry which is preliminary data.</text>
</comment>
<keyword evidence="3" id="KW-0732">Signal</keyword>
<evidence type="ECO:0000313" key="7">
    <source>
        <dbReference type="Proteomes" id="UP000249522"/>
    </source>
</evidence>
<dbReference type="CDD" id="cd19969">
    <property type="entry name" value="PBP1_ABC_sugar_binding-like"/>
    <property type="match status" value="1"/>
</dbReference>
<keyword evidence="7" id="KW-1185">Reference proteome</keyword>
<sequence>MKKMLLLYTLLIAGFMIFLYFFYFRSLTADSGLPPDERLQGTMEEKYVMVTFQSGIDYWRTGLKGFEDAAQVLGVSVEYRGATQYDINEQITVLEQVIARKPAGIALSAMDPEALVPTIDKAVEAGIPVVLFDSGAPSSRAYSFLGTDNYNAGEAAAHKMAELIGQRGAVAVVTRPGQLNHQERTAGFRSVIDSEYPEIDIVAVTDGEGDQLESEEVARSLLAEYPELVGVFATEANGGVGVGRAVKSAGMLPQVRIISFDTDKGTLDMVKEGTIAATLAQGTWNMGYWALMHLFHLEHDIAQPGAERKSSRVPPLPVYVDTGISIVTQGSVDDYYAK</sequence>
<dbReference type="Pfam" id="PF13407">
    <property type="entry name" value="Peripla_BP_4"/>
    <property type="match status" value="1"/>
</dbReference>
<evidence type="ECO:0000256" key="4">
    <source>
        <dbReference type="SAM" id="Phobius"/>
    </source>
</evidence>
<dbReference type="PANTHER" id="PTHR46847:SF1">
    <property type="entry name" value="D-ALLOSE-BINDING PERIPLASMIC PROTEIN-RELATED"/>
    <property type="match status" value="1"/>
</dbReference>
<dbReference type="InterPro" id="IPR025997">
    <property type="entry name" value="SBP_2_dom"/>
</dbReference>
<reference evidence="6 7" key="1">
    <citation type="submission" date="2018-06" db="EMBL/GenBank/DDBJ databases">
        <title>Paenibacillus imtechensis sp. nov.</title>
        <authorList>
            <person name="Pinnaka A.K."/>
            <person name="Singh H."/>
            <person name="Kaur M."/>
        </authorList>
    </citation>
    <scope>NUCLEOTIDE SEQUENCE [LARGE SCALE GENOMIC DNA]</scope>
    <source>
        <strain evidence="6 7">SMB1</strain>
    </source>
</reference>
<dbReference type="OrthoDB" id="9800520at2"/>
<dbReference type="GO" id="GO:0030313">
    <property type="term" value="C:cell envelope"/>
    <property type="evidence" value="ECO:0007669"/>
    <property type="project" value="UniProtKB-SubCell"/>
</dbReference>
<dbReference type="Gene3D" id="3.40.50.2300">
    <property type="match status" value="2"/>
</dbReference>
<keyword evidence="4" id="KW-0472">Membrane</keyword>
<keyword evidence="4" id="KW-0812">Transmembrane</keyword>
<accession>A0A2W1LH91</accession>
<dbReference type="GO" id="GO:0030246">
    <property type="term" value="F:carbohydrate binding"/>
    <property type="evidence" value="ECO:0007669"/>
    <property type="project" value="UniProtKB-ARBA"/>
</dbReference>
<protein>
    <submittedName>
        <fullName evidence="6">Sugar ABC transporter substrate-binding protein</fullName>
    </submittedName>
</protein>
<feature type="transmembrane region" description="Helical" evidence="4">
    <location>
        <begin position="5"/>
        <end position="24"/>
    </location>
</feature>
<dbReference type="SUPFAM" id="SSF53822">
    <property type="entry name" value="Periplasmic binding protein-like I"/>
    <property type="match status" value="1"/>
</dbReference>
<dbReference type="RefSeq" id="WP_111148181.1">
    <property type="nucleotide sequence ID" value="NZ_QKRB01000053.1"/>
</dbReference>
<dbReference type="EMBL" id="QKRB01000053">
    <property type="protein sequence ID" value="PZD94412.1"/>
    <property type="molecule type" value="Genomic_DNA"/>
</dbReference>